<evidence type="ECO:0000313" key="7">
    <source>
        <dbReference type="EMBL" id="GAF98218.1"/>
    </source>
</evidence>
<sequence>MEVADNGIGIKQEWFKDVFVMFKRLHTRREYEGTGIGLAVCKKIVERHGGDIGVSSTYGEGSTFWFTMPASKVPEEKQMELISSYEAGSGGQRDG</sequence>
<dbReference type="AlphaFoldDB" id="X0TXB0"/>
<dbReference type="SUPFAM" id="SSF55874">
    <property type="entry name" value="ATPase domain of HSP90 chaperone/DNA topoisomerase II/histidine kinase"/>
    <property type="match status" value="1"/>
</dbReference>
<dbReference type="InterPro" id="IPR004358">
    <property type="entry name" value="Sig_transdc_His_kin-like_C"/>
</dbReference>
<keyword evidence="5" id="KW-0418">Kinase</keyword>
<dbReference type="PROSITE" id="PS50109">
    <property type="entry name" value="HIS_KIN"/>
    <property type="match status" value="1"/>
</dbReference>
<dbReference type="InterPro" id="IPR052162">
    <property type="entry name" value="Sensor_kinase/Photoreceptor"/>
</dbReference>
<dbReference type="EC" id="2.7.13.3" evidence="2"/>
<keyword evidence="4" id="KW-0808">Transferase</keyword>
<dbReference type="InterPro" id="IPR036890">
    <property type="entry name" value="HATPase_C_sf"/>
</dbReference>
<dbReference type="InterPro" id="IPR003594">
    <property type="entry name" value="HATPase_dom"/>
</dbReference>
<evidence type="ECO:0000259" key="6">
    <source>
        <dbReference type="PROSITE" id="PS50109"/>
    </source>
</evidence>
<dbReference type="Pfam" id="PF02518">
    <property type="entry name" value="HATPase_c"/>
    <property type="match status" value="1"/>
</dbReference>
<organism evidence="7">
    <name type="scientific">marine sediment metagenome</name>
    <dbReference type="NCBI Taxonomy" id="412755"/>
    <lineage>
        <taxon>unclassified sequences</taxon>
        <taxon>metagenomes</taxon>
        <taxon>ecological metagenomes</taxon>
    </lineage>
</organism>
<name>X0TXB0_9ZZZZ</name>
<feature type="domain" description="Histidine kinase" evidence="6">
    <location>
        <begin position="1"/>
        <end position="72"/>
    </location>
</feature>
<evidence type="ECO:0000256" key="1">
    <source>
        <dbReference type="ARBA" id="ARBA00000085"/>
    </source>
</evidence>
<dbReference type="PANTHER" id="PTHR43304">
    <property type="entry name" value="PHYTOCHROME-LIKE PROTEIN CPH1"/>
    <property type="match status" value="1"/>
</dbReference>
<comment type="catalytic activity">
    <reaction evidence="1">
        <text>ATP + protein L-histidine = ADP + protein N-phospho-L-histidine.</text>
        <dbReference type="EC" id="2.7.13.3"/>
    </reaction>
</comment>
<protein>
    <recommendedName>
        <fullName evidence="2">histidine kinase</fullName>
        <ecNumber evidence="2">2.7.13.3</ecNumber>
    </recommendedName>
</protein>
<dbReference type="Gene3D" id="3.30.565.10">
    <property type="entry name" value="Histidine kinase-like ATPase, C-terminal domain"/>
    <property type="match status" value="1"/>
</dbReference>
<dbReference type="PRINTS" id="PR00344">
    <property type="entry name" value="BCTRLSENSOR"/>
</dbReference>
<dbReference type="GO" id="GO:0004673">
    <property type="term" value="F:protein histidine kinase activity"/>
    <property type="evidence" value="ECO:0007669"/>
    <property type="project" value="UniProtKB-EC"/>
</dbReference>
<evidence type="ECO:0000256" key="4">
    <source>
        <dbReference type="ARBA" id="ARBA00022679"/>
    </source>
</evidence>
<evidence type="ECO:0000256" key="5">
    <source>
        <dbReference type="ARBA" id="ARBA00022777"/>
    </source>
</evidence>
<comment type="caution">
    <text evidence="7">The sequence shown here is derived from an EMBL/GenBank/DDBJ whole genome shotgun (WGS) entry which is preliminary data.</text>
</comment>
<evidence type="ECO:0000256" key="3">
    <source>
        <dbReference type="ARBA" id="ARBA00022553"/>
    </source>
</evidence>
<evidence type="ECO:0000256" key="2">
    <source>
        <dbReference type="ARBA" id="ARBA00012438"/>
    </source>
</evidence>
<proteinExistence type="predicted"/>
<dbReference type="InterPro" id="IPR005467">
    <property type="entry name" value="His_kinase_dom"/>
</dbReference>
<keyword evidence="3" id="KW-0597">Phosphoprotein</keyword>
<reference evidence="7" key="1">
    <citation type="journal article" date="2014" name="Front. Microbiol.">
        <title>High frequency of phylogenetically diverse reductive dehalogenase-homologous genes in deep subseafloor sedimentary metagenomes.</title>
        <authorList>
            <person name="Kawai M."/>
            <person name="Futagami T."/>
            <person name="Toyoda A."/>
            <person name="Takaki Y."/>
            <person name="Nishi S."/>
            <person name="Hori S."/>
            <person name="Arai W."/>
            <person name="Tsubouchi T."/>
            <person name="Morono Y."/>
            <person name="Uchiyama I."/>
            <person name="Ito T."/>
            <person name="Fujiyama A."/>
            <person name="Inagaki F."/>
            <person name="Takami H."/>
        </authorList>
    </citation>
    <scope>NUCLEOTIDE SEQUENCE</scope>
    <source>
        <strain evidence="7">Expedition CK06-06</strain>
    </source>
</reference>
<gene>
    <name evidence="7" type="ORF">S01H1_24800</name>
</gene>
<dbReference type="PANTHER" id="PTHR43304:SF1">
    <property type="entry name" value="PAC DOMAIN-CONTAINING PROTEIN"/>
    <property type="match status" value="1"/>
</dbReference>
<dbReference type="EMBL" id="BARS01014933">
    <property type="protein sequence ID" value="GAF98218.1"/>
    <property type="molecule type" value="Genomic_DNA"/>
</dbReference>
<accession>X0TXB0</accession>